<sequence>MDPVLYVLAATIILILIVFASGIRRQVQKADQNQQRNVVAAVGRPRPVNEDRPAGAPRVRRNLRNRLLARRLLEAEQDAQVEEVGAEQDGTEFQTHGKIGAKKQRKLEEKEQRKAQREAEEAEREERRKLQMKRDEDRKKDEERLRLEEQQKEEELKKAWEEKQRREHDEYLKLKEAFTVEEEGIEVQPDEEESQNLLQEFIGYIKSIKVVLLEDLASHFGLRTQEAINRVQDLIAEGTLTGVLDDRGKFIYITEQELAAVAQFIRQQGRISIVELAQASNTLINLNPESRSIPETVA</sequence>
<dbReference type="InterPro" id="IPR050899">
    <property type="entry name" value="DDRGK_domain-containing"/>
</dbReference>
<proteinExistence type="inferred from homology"/>
<keyword evidence="8 10" id="KW-0472">Membrane</keyword>
<evidence type="ECO:0000256" key="7">
    <source>
        <dbReference type="ARBA" id="ARBA00022989"/>
    </source>
</evidence>
<keyword evidence="6" id="KW-0256">Endoplasmic reticulum</keyword>
<dbReference type="GO" id="GO:1903895">
    <property type="term" value="P:negative regulation of IRE1-mediated unfolded protein response"/>
    <property type="evidence" value="ECO:0007669"/>
    <property type="project" value="TreeGrafter"/>
</dbReference>
<protein>
    <recommendedName>
        <fullName evidence="3">DDRGK domain-containing protein 1</fullName>
    </recommendedName>
</protein>
<evidence type="ECO:0000256" key="10">
    <source>
        <dbReference type="SAM" id="Phobius"/>
    </source>
</evidence>
<keyword evidence="12" id="KW-1185">Reference proteome</keyword>
<dbReference type="InterPro" id="IPR019153">
    <property type="entry name" value="DDRGK_dom-contain"/>
</dbReference>
<name>A0A401SHY0_CHIPU</name>
<dbReference type="FunFam" id="1.10.10.10:FF:000143">
    <property type="entry name" value="DDRGK domain-containing protein 1"/>
    <property type="match status" value="1"/>
</dbReference>
<dbReference type="SMART" id="SM01128">
    <property type="entry name" value="DDRGK"/>
    <property type="match status" value="1"/>
</dbReference>
<evidence type="ECO:0000256" key="4">
    <source>
        <dbReference type="ARBA" id="ARBA00022692"/>
    </source>
</evidence>
<comment type="subcellular location">
    <subcellularLocation>
        <location evidence="1">Endoplasmic reticulum membrane</location>
        <topology evidence="1">Single-pass membrane protein</topology>
    </subcellularLocation>
</comment>
<evidence type="ECO:0000256" key="2">
    <source>
        <dbReference type="ARBA" id="ARBA00009829"/>
    </source>
</evidence>
<feature type="region of interest" description="Disordered" evidence="9">
    <location>
        <begin position="81"/>
        <end position="143"/>
    </location>
</feature>
<dbReference type="Gene3D" id="1.10.10.10">
    <property type="entry name" value="Winged helix-like DNA-binding domain superfamily/Winged helix DNA-binding domain"/>
    <property type="match status" value="1"/>
</dbReference>
<dbReference type="PANTHER" id="PTHR48176">
    <property type="entry name" value="DDRGK DOMAIN-CONTAINING PROTEIN 1"/>
    <property type="match status" value="1"/>
</dbReference>
<dbReference type="InterPro" id="IPR036388">
    <property type="entry name" value="WH-like_DNA-bd_sf"/>
</dbReference>
<gene>
    <name evidence="11" type="ORF">chiPu_0008461</name>
</gene>
<feature type="compositionally biased region" description="Acidic residues" evidence="9">
    <location>
        <begin position="81"/>
        <end position="90"/>
    </location>
</feature>
<dbReference type="Proteomes" id="UP000287033">
    <property type="component" value="Unassembled WGS sequence"/>
</dbReference>
<dbReference type="OrthoDB" id="2285710at2759"/>
<evidence type="ECO:0000256" key="1">
    <source>
        <dbReference type="ARBA" id="ARBA00004389"/>
    </source>
</evidence>
<dbReference type="SUPFAM" id="SSF46785">
    <property type="entry name" value="Winged helix' DNA-binding domain"/>
    <property type="match status" value="1"/>
</dbReference>
<dbReference type="Pfam" id="PF09756">
    <property type="entry name" value="DDRGK"/>
    <property type="match status" value="1"/>
</dbReference>
<keyword evidence="7 10" id="KW-1133">Transmembrane helix</keyword>
<organism evidence="11 12">
    <name type="scientific">Chiloscyllium punctatum</name>
    <name type="common">Brownbanded bambooshark</name>
    <name type="synonym">Hemiscyllium punctatum</name>
    <dbReference type="NCBI Taxonomy" id="137246"/>
    <lineage>
        <taxon>Eukaryota</taxon>
        <taxon>Metazoa</taxon>
        <taxon>Chordata</taxon>
        <taxon>Craniata</taxon>
        <taxon>Vertebrata</taxon>
        <taxon>Chondrichthyes</taxon>
        <taxon>Elasmobranchii</taxon>
        <taxon>Galeomorphii</taxon>
        <taxon>Galeoidea</taxon>
        <taxon>Orectolobiformes</taxon>
        <taxon>Hemiscylliidae</taxon>
        <taxon>Chiloscyllium</taxon>
    </lineage>
</organism>
<evidence type="ECO:0000313" key="12">
    <source>
        <dbReference type="Proteomes" id="UP000287033"/>
    </source>
</evidence>
<dbReference type="GO" id="GO:1990592">
    <property type="term" value="P:protein K69-linked ufmylation"/>
    <property type="evidence" value="ECO:0007669"/>
    <property type="project" value="TreeGrafter"/>
</dbReference>
<dbReference type="GO" id="GO:0044389">
    <property type="term" value="F:ubiquitin-like protein ligase binding"/>
    <property type="evidence" value="ECO:0007669"/>
    <property type="project" value="TreeGrafter"/>
</dbReference>
<comment type="caution">
    <text evidence="11">The sequence shown here is derived from an EMBL/GenBank/DDBJ whole genome shotgun (WGS) entry which is preliminary data.</text>
</comment>
<reference evidence="11 12" key="1">
    <citation type="journal article" date="2018" name="Nat. Ecol. Evol.">
        <title>Shark genomes provide insights into elasmobranch evolution and the origin of vertebrates.</title>
        <authorList>
            <person name="Hara Y"/>
            <person name="Yamaguchi K"/>
            <person name="Onimaru K"/>
            <person name="Kadota M"/>
            <person name="Koyanagi M"/>
            <person name="Keeley SD"/>
            <person name="Tatsumi K"/>
            <person name="Tanaka K"/>
            <person name="Motone F"/>
            <person name="Kageyama Y"/>
            <person name="Nozu R"/>
            <person name="Adachi N"/>
            <person name="Nishimura O"/>
            <person name="Nakagawa R"/>
            <person name="Tanegashima C"/>
            <person name="Kiyatake I"/>
            <person name="Matsumoto R"/>
            <person name="Murakumo K"/>
            <person name="Nishida K"/>
            <person name="Terakita A"/>
            <person name="Kuratani S"/>
            <person name="Sato K"/>
            <person name="Hyodo S Kuraku.S."/>
        </authorList>
    </citation>
    <scope>NUCLEOTIDE SEQUENCE [LARGE SCALE GENOMIC DNA]</scope>
</reference>
<evidence type="ECO:0000256" key="8">
    <source>
        <dbReference type="ARBA" id="ARBA00023136"/>
    </source>
</evidence>
<dbReference type="GO" id="GO:0005789">
    <property type="term" value="C:endoplasmic reticulum membrane"/>
    <property type="evidence" value="ECO:0007669"/>
    <property type="project" value="UniProtKB-SubCell"/>
</dbReference>
<dbReference type="AlphaFoldDB" id="A0A401SHY0"/>
<evidence type="ECO:0000256" key="9">
    <source>
        <dbReference type="SAM" id="MobiDB-lite"/>
    </source>
</evidence>
<keyword evidence="5" id="KW-0833">Ubl conjugation pathway</keyword>
<evidence type="ECO:0000256" key="5">
    <source>
        <dbReference type="ARBA" id="ARBA00022786"/>
    </source>
</evidence>
<dbReference type="STRING" id="137246.A0A401SHY0"/>
<evidence type="ECO:0000313" key="11">
    <source>
        <dbReference type="EMBL" id="GCC30017.1"/>
    </source>
</evidence>
<dbReference type="EMBL" id="BEZZ01000278">
    <property type="protein sequence ID" value="GCC30017.1"/>
    <property type="molecule type" value="Genomic_DNA"/>
</dbReference>
<keyword evidence="4 10" id="KW-0812">Transmembrane</keyword>
<accession>A0A401SHY0</accession>
<comment type="similarity">
    <text evidence="2">Belongs to the DDRGK1 family.</text>
</comment>
<dbReference type="PANTHER" id="PTHR48176:SF1">
    <property type="entry name" value="DDRGK DOMAIN-CONTAINING PROTEIN 1"/>
    <property type="match status" value="1"/>
</dbReference>
<feature type="transmembrane region" description="Helical" evidence="10">
    <location>
        <begin position="6"/>
        <end position="23"/>
    </location>
</feature>
<dbReference type="InterPro" id="IPR036390">
    <property type="entry name" value="WH_DNA-bd_sf"/>
</dbReference>
<dbReference type="OMA" id="EFTRECN"/>
<feature type="compositionally biased region" description="Basic and acidic residues" evidence="9">
    <location>
        <begin position="106"/>
        <end position="143"/>
    </location>
</feature>
<evidence type="ECO:0000256" key="6">
    <source>
        <dbReference type="ARBA" id="ARBA00022824"/>
    </source>
</evidence>
<evidence type="ECO:0000256" key="3">
    <source>
        <dbReference type="ARBA" id="ARBA00018218"/>
    </source>
</evidence>
<dbReference type="GO" id="GO:0051216">
    <property type="term" value="P:cartilage development"/>
    <property type="evidence" value="ECO:0007669"/>
    <property type="project" value="TreeGrafter"/>
</dbReference>